<comment type="caution">
    <text evidence="1">The sequence shown here is derived from an EMBL/GenBank/DDBJ whole genome shotgun (WGS) entry which is preliminary data.</text>
</comment>
<gene>
    <name evidence="1" type="ORF">HD593_002202</name>
</gene>
<evidence type="ECO:0000313" key="2">
    <source>
        <dbReference type="Proteomes" id="UP000565579"/>
    </source>
</evidence>
<dbReference type="Pfam" id="PF04199">
    <property type="entry name" value="Cyclase"/>
    <property type="match status" value="1"/>
</dbReference>
<organism evidence="1 2">
    <name type="scientific">Nonomuraea rubra</name>
    <dbReference type="NCBI Taxonomy" id="46180"/>
    <lineage>
        <taxon>Bacteria</taxon>
        <taxon>Bacillati</taxon>
        <taxon>Actinomycetota</taxon>
        <taxon>Actinomycetes</taxon>
        <taxon>Streptosporangiales</taxon>
        <taxon>Streptosporangiaceae</taxon>
        <taxon>Nonomuraea</taxon>
    </lineage>
</organism>
<dbReference type="PANTHER" id="PTHR31118:SF32">
    <property type="entry name" value="KYNURENINE FORMAMIDASE"/>
    <property type="match status" value="1"/>
</dbReference>
<evidence type="ECO:0000313" key="1">
    <source>
        <dbReference type="EMBL" id="MBB6547407.1"/>
    </source>
</evidence>
<dbReference type="SUPFAM" id="SSF102198">
    <property type="entry name" value="Putative cyclase"/>
    <property type="match status" value="1"/>
</dbReference>
<dbReference type="EMBL" id="JACHMI010000001">
    <property type="protein sequence ID" value="MBB6547407.1"/>
    <property type="molecule type" value="Genomic_DNA"/>
</dbReference>
<protein>
    <submittedName>
        <fullName evidence="1">Kynurenine formamidase</fullName>
    </submittedName>
</protein>
<keyword evidence="2" id="KW-1185">Reference proteome</keyword>
<proteinExistence type="predicted"/>
<reference evidence="1 2" key="1">
    <citation type="submission" date="2020-08" db="EMBL/GenBank/DDBJ databases">
        <title>Sequencing the genomes of 1000 actinobacteria strains.</title>
        <authorList>
            <person name="Klenk H.-P."/>
        </authorList>
    </citation>
    <scope>NUCLEOTIDE SEQUENCE [LARGE SCALE GENOMIC DNA]</scope>
    <source>
        <strain evidence="1 2">DSM 43768</strain>
    </source>
</reference>
<dbReference type="GO" id="GO:0019441">
    <property type="term" value="P:L-tryptophan catabolic process to kynurenine"/>
    <property type="evidence" value="ECO:0007669"/>
    <property type="project" value="InterPro"/>
</dbReference>
<dbReference type="PANTHER" id="PTHR31118">
    <property type="entry name" value="CYCLASE-LIKE PROTEIN 2"/>
    <property type="match status" value="1"/>
</dbReference>
<dbReference type="Gene3D" id="3.50.30.50">
    <property type="entry name" value="Putative cyclase"/>
    <property type="match status" value="1"/>
</dbReference>
<name>A0A7X0NPU2_9ACTN</name>
<dbReference type="AlphaFoldDB" id="A0A7X0NPU2"/>
<accession>A0A7X0NPU2</accession>
<dbReference type="InterPro" id="IPR007325">
    <property type="entry name" value="KFase/CYL"/>
</dbReference>
<dbReference type="Proteomes" id="UP000565579">
    <property type="component" value="Unassembled WGS sequence"/>
</dbReference>
<dbReference type="InterPro" id="IPR037175">
    <property type="entry name" value="KFase_sf"/>
</dbReference>
<dbReference type="RefSeq" id="WP_185102051.1">
    <property type="nucleotide sequence ID" value="NZ_BAAAXY010000083.1"/>
</dbReference>
<dbReference type="GO" id="GO:0004061">
    <property type="term" value="F:arylformamidase activity"/>
    <property type="evidence" value="ECO:0007669"/>
    <property type="project" value="InterPro"/>
</dbReference>
<sequence length="219" mass="23671">MSELVDLSHVVEHGMITYPGLPGPEIGDHLSREASRGSYAPGTEFQIGRIGMVANTGTYLDAPFHRYPDGMDLSELPLSRLAGLAGVLVSVGEPRAIGREAFDKHEVRGRAVLVHTGWDRHWRTERYGHPSHPFLTSDAVDWLVEQGAALVGIDSLNIDDVGDPSRPAHTKLLAAGIPVVEHLTGLERLAGRSFDFHAVPPAVRGMGTFTVRAYAVLNG</sequence>